<dbReference type="Proteomes" id="UP000728185">
    <property type="component" value="Unassembled WGS sequence"/>
</dbReference>
<keyword evidence="3" id="KW-0812">Transmembrane</keyword>
<dbReference type="OrthoDB" id="48943at2759"/>
<dbReference type="GO" id="GO:0006874">
    <property type="term" value="P:intracellular calcium ion homeostasis"/>
    <property type="evidence" value="ECO:0007669"/>
    <property type="project" value="TreeGrafter"/>
</dbReference>
<evidence type="ECO:0000256" key="2">
    <source>
        <dbReference type="ARBA" id="ARBA00022553"/>
    </source>
</evidence>
<dbReference type="GO" id="GO:0046872">
    <property type="term" value="F:metal ion binding"/>
    <property type="evidence" value="ECO:0007669"/>
    <property type="project" value="UniProtKB-KW"/>
</dbReference>
<keyword evidence="8" id="KW-1278">Translocase</keyword>
<evidence type="ECO:0000256" key="4">
    <source>
        <dbReference type="ARBA" id="ARBA00022723"/>
    </source>
</evidence>
<sequence length="401" mass="44610">MAMTVGVVFAQRRLRSQDIHCIHPSVINVCGVLNVVCFDKTGTLTEDGLNLWGVIPSLNGRFADPQFEPSELPRGPLLESMAACHSLTLIENVLSGDPLDLQMFQSTKWVSQFINQLISSLIRAMGAYLPSRYASIDFIGISQARAVSILLFSKNVCYVTFELKVPSDFHSVLLEYTREGYRVLALAWRPLKTSYTRMLKINRERAEQGLLFLGLLVMENRLKPESAPVIRVLRNANIRPVMVTGRHFCSSGDNMLTAVSVARDCEMIDELDRIVIVSAKPPSTSSTAIINPSTTTQVPSNGNSQNGTEVGFVANRFTTSSAAYGLPAECLPEQNSEPLVEFHYAEDLHKPVTEVTTTDGVSSRHWQTHDRRTTAHVLPGLRRDKRPKIGWPRRHAQHSIA</sequence>
<evidence type="ECO:0000256" key="7">
    <source>
        <dbReference type="ARBA" id="ARBA00022842"/>
    </source>
</evidence>
<evidence type="ECO:0000256" key="9">
    <source>
        <dbReference type="ARBA" id="ARBA00022989"/>
    </source>
</evidence>
<dbReference type="InterPro" id="IPR006544">
    <property type="entry name" value="P-type_TPase_V"/>
</dbReference>
<evidence type="ECO:0000313" key="12">
    <source>
        <dbReference type="EMBL" id="KAA0189117.1"/>
    </source>
</evidence>
<dbReference type="Gene3D" id="3.40.1110.10">
    <property type="entry name" value="Calcium-transporting ATPase, cytoplasmic domain N"/>
    <property type="match status" value="1"/>
</dbReference>
<dbReference type="InterPro" id="IPR036412">
    <property type="entry name" value="HAD-like_sf"/>
</dbReference>
<dbReference type="GO" id="GO:0140358">
    <property type="term" value="F:P-type transmembrane transporter activity"/>
    <property type="evidence" value="ECO:0007669"/>
    <property type="project" value="InterPro"/>
</dbReference>
<dbReference type="GO" id="GO:0019829">
    <property type="term" value="F:ATPase-coupled monoatomic cation transmembrane transporter activity"/>
    <property type="evidence" value="ECO:0007669"/>
    <property type="project" value="TreeGrafter"/>
</dbReference>
<dbReference type="InterPro" id="IPR023299">
    <property type="entry name" value="ATPase_P-typ_cyto_dom_N"/>
</dbReference>
<dbReference type="GO" id="GO:0016020">
    <property type="term" value="C:membrane"/>
    <property type="evidence" value="ECO:0007669"/>
    <property type="project" value="UniProtKB-SubCell"/>
</dbReference>
<organism evidence="12 13">
    <name type="scientific">Fasciolopsis buskii</name>
    <dbReference type="NCBI Taxonomy" id="27845"/>
    <lineage>
        <taxon>Eukaryota</taxon>
        <taxon>Metazoa</taxon>
        <taxon>Spiralia</taxon>
        <taxon>Lophotrochozoa</taxon>
        <taxon>Platyhelminthes</taxon>
        <taxon>Trematoda</taxon>
        <taxon>Digenea</taxon>
        <taxon>Plagiorchiida</taxon>
        <taxon>Echinostomata</taxon>
        <taxon>Echinostomatoidea</taxon>
        <taxon>Fasciolidae</taxon>
        <taxon>Fasciolopsis</taxon>
    </lineage>
</organism>
<dbReference type="Pfam" id="PF13246">
    <property type="entry name" value="Cation_ATPase"/>
    <property type="match status" value="1"/>
</dbReference>
<dbReference type="PROSITE" id="PS00154">
    <property type="entry name" value="ATPASE_E1_E2"/>
    <property type="match status" value="1"/>
</dbReference>
<keyword evidence="13" id="KW-1185">Reference proteome</keyword>
<keyword evidence="2" id="KW-0597">Phosphoprotein</keyword>
<dbReference type="InterPro" id="IPR018303">
    <property type="entry name" value="ATPase_P-typ_P_site"/>
</dbReference>
<comment type="caution">
    <text evidence="12">The sequence shown here is derived from an EMBL/GenBank/DDBJ whole genome shotgun (WGS) entry which is preliminary data.</text>
</comment>
<feature type="region of interest" description="Disordered" evidence="11">
    <location>
        <begin position="285"/>
        <end position="304"/>
    </location>
</feature>
<protein>
    <submittedName>
        <fullName evidence="12">Cation-transporting ATPase</fullName>
    </submittedName>
</protein>
<evidence type="ECO:0000256" key="6">
    <source>
        <dbReference type="ARBA" id="ARBA00022840"/>
    </source>
</evidence>
<gene>
    <name evidence="12" type="ORF">FBUS_10047</name>
</gene>
<dbReference type="SUPFAM" id="SSF56784">
    <property type="entry name" value="HAD-like"/>
    <property type="match status" value="1"/>
</dbReference>
<proteinExistence type="predicted"/>
<dbReference type="PANTHER" id="PTHR45630:SF8">
    <property type="entry name" value="CATION-TRANSPORTING ATPASE"/>
    <property type="match status" value="1"/>
</dbReference>
<dbReference type="Gene3D" id="3.40.50.1000">
    <property type="entry name" value="HAD superfamily/HAD-like"/>
    <property type="match status" value="1"/>
</dbReference>
<evidence type="ECO:0000256" key="8">
    <source>
        <dbReference type="ARBA" id="ARBA00022967"/>
    </source>
</evidence>
<dbReference type="GO" id="GO:0005524">
    <property type="term" value="F:ATP binding"/>
    <property type="evidence" value="ECO:0007669"/>
    <property type="project" value="UniProtKB-KW"/>
</dbReference>
<dbReference type="EMBL" id="LUCM01007983">
    <property type="protein sequence ID" value="KAA0189117.1"/>
    <property type="molecule type" value="Genomic_DNA"/>
</dbReference>
<dbReference type="InterPro" id="IPR023214">
    <property type="entry name" value="HAD_sf"/>
</dbReference>
<accession>A0A8E0RTW3</accession>
<evidence type="ECO:0000256" key="5">
    <source>
        <dbReference type="ARBA" id="ARBA00022741"/>
    </source>
</evidence>
<dbReference type="GO" id="GO:0015203">
    <property type="term" value="F:polyamine transmembrane transporter activity"/>
    <property type="evidence" value="ECO:0007669"/>
    <property type="project" value="TreeGrafter"/>
</dbReference>
<evidence type="ECO:0000256" key="1">
    <source>
        <dbReference type="ARBA" id="ARBA00004141"/>
    </source>
</evidence>
<evidence type="ECO:0000256" key="11">
    <source>
        <dbReference type="SAM" id="MobiDB-lite"/>
    </source>
</evidence>
<name>A0A8E0RTW3_9TREM</name>
<dbReference type="Gene3D" id="1.20.1110.10">
    <property type="entry name" value="Calcium-transporting ATPase, transmembrane domain"/>
    <property type="match status" value="1"/>
</dbReference>
<keyword evidence="10" id="KW-0472">Membrane</keyword>
<comment type="subcellular location">
    <subcellularLocation>
        <location evidence="1">Membrane</location>
        <topology evidence="1">Multi-pass membrane protein</topology>
    </subcellularLocation>
</comment>
<keyword evidence="7" id="KW-0460">Magnesium</keyword>
<evidence type="ECO:0000313" key="13">
    <source>
        <dbReference type="Proteomes" id="UP000728185"/>
    </source>
</evidence>
<keyword evidence="4" id="KW-0479">Metal-binding</keyword>
<dbReference type="PANTHER" id="PTHR45630">
    <property type="entry name" value="CATION-TRANSPORTING ATPASE-RELATED"/>
    <property type="match status" value="1"/>
</dbReference>
<keyword evidence="6" id="KW-0067">ATP-binding</keyword>
<reference evidence="12" key="1">
    <citation type="submission" date="2019-05" db="EMBL/GenBank/DDBJ databases">
        <title>Annotation for the trematode Fasciolopsis buski.</title>
        <authorList>
            <person name="Choi Y.-J."/>
        </authorList>
    </citation>
    <scope>NUCLEOTIDE SEQUENCE</scope>
    <source>
        <strain evidence="12">HT</strain>
        <tissue evidence="12">Whole worm</tissue>
    </source>
</reference>
<evidence type="ECO:0000256" key="3">
    <source>
        <dbReference type="ARBA" id="ARBA00022692"/>
    </source>
</evidence>
<evidence type="ECO:0000256" key="10">
    <source>
        <dbReference type="ARBA" id="ARBA00023136"/>
    </source>
</evidence>
<keyword evidence="5" id="KW-0547">Nucleotide-binding</keyword>
<keyword evidence="9" id="KW-1133">Transmembrane helix</keyword>
<dbReference type="AlphaFoldDB" id="A0A8E0RTW3"/>